<dbReference type="AlphaFoldDB" id="A0AAQ4F2D7"/>
<keyword evidence="2" id="KW-1185">Reference proteome</keyword>
<accession>A0AAQ4F2D7</accession>
<evidence type="ECO:0000313" key="2">
    <source>
        <dbReference type="Proteomes" id="UP001321473"/>
    </source>
</evidence>
<sequence>MAAQESFGIAQAAPLFLDAFDANERQKVAALLSMTSAALSGFVQASPRIAESTKKEAVAKIASLSSSWLWPPEKYFHEDPLSALYANFSDEGETYFETWQQTKKALRAALASPLYGSLMTSRLDNAKSATERRLVGDIFALDVAVKAMLKSSEIDPDRWLKQQLKSLEKLSAAQIFYISYCNHYCVNRKSRFILHNLFLVSLKLALEWSQQLQERLHIAASLFVFGCTSTTSRLDIAQCSFGPCTRGYQK</sequence>
<proteinExistence type="predicted"/>
<dbReference type="Proteomes" id="UP001321473">
    <property type="component" value="Unassembled WGS sequence"/>
</dbReference>
<evidence type="ECO:0000313" key="1">
    <source>
        <dbReference type="EMBL" id="KAK8781276.1"/>
    </source>
</evidence>
<reference evidence="1 2" key="1">
    <citation type="journal article" date="2023" name="Arcadia Sci">
        <title>De novo assembly of a long-read Amblyomma americanum tick genome.</title>
        <authorList>
            <person name="Chou S."/>
            <person name="Poskanzer K.E."/>
            <person name="Rollins M."/>
            <person name="Thuy-Boun P.S."/>
        </authorList>
    </citation>
    <scope>NUCLEOTIDE SEQUENCE [LARGE SCALE GENOMIC DNA]</scope>
    <source>
        <strain evidence="1">F_SG_1</strain>
        <tissue evidence="1">Salivary glands</tissue>
    </source>
</reference>
<name>A0AAQ4F2D7_AMBAM</name>
<protein>
    <submittedName>
        <fullName evidence="1">Uncharacterized protein</fullName>
    </submittedName>
</protein>
<gene>
    <name evidence="1" type="ORF">V5799_017381</name>
</gene>
<comment type="caution">
    <text evidence="1">The sequence shown here is derived from an EMBL/GenBank/DDBJ whole genome shotgun (WGS) entry which is preliminary data.</text>
</comment>
<dbReference type="SUPFAM" id="SSF55486">
    <property type="entry name" value="Metalloproteases ('zincins'), catalytic domain"/>
    <property type="match status" value="1"/>
</dbReference>
<dbReference type="EMBL" id="JARKHS020007824">
    <property type="protein sequence ID" value="KAK8781276.1"/>
    <property type="molecule type" value="Genomic_DNA"/>
</dbReference>
<organism evidence="1 2">
    <name type="scientific">Amblyomma americanum</name>
    <name type="common">Lone star tick</name>
    <dbReference type="NCBI Taxonomy" id="6943"/>
    <lineage>
        <taxon>Eukaryota</taxon>
        <taxon>Metazoa</taxon>
        <taxon>Ecdysozoa</taxon>
        <taxon>Arthropoda</taxon>
        <taxon>Chelicerata</taxon>
        <taxon>Arachnida</taxon>
        <taxon>Acari</taxon>
        <taxon>Parasitiformes</taxon>
        <taxon>Ixodida</taxon>
        <taxon>Ixodoidea</taxon>
        <taxon>Ixodidae</taxon>
        <taxon>Amblyomminae</taxon>
        <taxon>Amblyomma</taxon>
    </lineage>
</organism>